<dbReference type="OrthoDB" id="5984008at2759"/>
<keyword evidence="3" id="KW-0813">Transport</keyword>
<dbReference type="SMART" id="SM00918">
    <property type="entry name" value="Lig_chan-Glu_bd"/>
    <property type="match status" value="1"/>
</dbReference>
<feature type="transmembrane region" description="Helical" evidence="20">
    <location>
        <begin position="683"/>
        <end position="708"/>
    </location>
</feature>
<feature type="transmembrane region" description="Helical" evidence="20">
    <location>
        <begin position="602"/>
        <end position="623"/>
    </location>
</feature>
<keyword evidence="9 20" id="KW-0472">Membrane</keyword>
<dbReference type="Gene3D" id="3.40.190.10">
    <property type="entry name" value="Periplasmic binding protein-like II"/>
    <property type="match status" value="3"/>
</dbReference>
<organism evidence="24">
    <name type="scientific">Darwinula stevensoni</name>
    <dbReference type="NCBI Taxonomy" id="69355"/>
    <lineage>
        <taxon>Eukaryota</taxon>
        <taxon>Metazoa</taxon>
        <taxon>Ecdysozoa</taxon>
        <taxon>Arthropoda</taxon>
        <taxon>Crustacea</taxon>
        <taxon>Oligostraca</taxon>
        <taxon>Ostracoda</taxon>
        <taxon>Podocopa</taxon>
        <taxon>Podocopida</taxon>
        <taxon>Darwinulocopina</taxon>
        <taxon>Darwinuloidea</taxon>
        <taxon>Darwinulidae</taxon>
        <taxon>Darwinula</taxon>
    </lineage>
</organism>
<dbReference type="Pfam" id="PF01094">
    <property type="entry name" value="ANF_receptor"/>
    <property type="match status" value="1"/>
</dbReference>
<dbReference type="GO" id="GO:0038023">
    <property type="term" value="F:signaling receptor activity"/>
    <property type="evidence" value="ECO:0007669"/>
    <property type="project" value="InterPro"/>
</dbReference>
<dbReference type="InterPro" id="IPR028082">
    <property type="entry name" value="Peripla_BP_I"/>
</dbReference>
<dbReference type="PANTHER" id="PTHR18966">
    <property type="entry name" value="IONOTROPIC GLUTAMATE RECEPTOR"/>
    <property type="match status" value="1"/>
</dbReference>
<evidence type="ECO:0000256" key="3">
    <source>
        <dbReference type="ARBA" id="ARBA00022448"/>
    </source>
</evidence>
<sequence length="1037" mass="116946">MRLKALILAMLSLSCWGWRGEKIRIGAGLIVPHSTFRMRDYMKAKQTAVRELAKEGASFLTSFRLSAEDIHLTMLPLHPSPTLILSTLCQDFLPRNVSVIFYLTNTEVYGRNTASAQYFLQLSSYLGIPVIAWNADNSGLERRVVRSNLLLQLAPTMEHQTRAMLDVLHRYNWDRFSVITTHIAGHADFIQAIRERVLITYPKMKILGEIRVGEDVEKDLIMVPVETRILLLYCTRREAGRILEAASGLGLTGRSYLWIVTQSVVGNTLGAITGLVPGMIAIHFDTTDASLGRAIVQSLQVFAKGLDLLAGSTDPSWVVPHLSCEAQDHISWPYGTHFYRHLRNASLAQMEGMPNLEFDAEGKMKATELRIMNLRPDLTGSLTWEEVASIFIPTVSLWVFSTRSFGGVKIRQIGVWRSWKGEDALDIKDIVWPGNSHVPPEGVPEKFHLRITFMEEPPYLNMGEPDPKTEKCSANRGVLCRAPAHLSPSSRNDTTIHYCCSGFCIDLLEKFAADLGFTYDLFRVKDGVWGAPVAGKWNGLVAALVNDEADVVITSLKINSERAKAIDFSVPFLDTGIAIVVAKRTGIISPTAFLEPFDTLSWTLVALIAIQVVAVAIFIFEWLSPAGYDRKTSPPVGQQFSLLRVYWLVWAVLFQAAVNVDCPRGLTSRSIQFHFPRLFRRPFLASVWAMFAVVFLAIYTANLAAFMITREEFPDLTGIEDPRLRNPRSTNPPFRFGTIPHGNTDTVMKQNFPRMHAYMSQFSRPSVHEGVRSVKQQELDAFIYDATVLEYLVGQDDGCKLLTVGTWYAMTGYGVGFPKNSKYLHLFNHKLMEYRENGDLERMREFWFTGACKPKKTGTSASKPLTINQFLSAFLLLAMGMVLAMLFLACEHLYFKYIRGPLSKSSIRPCCNLLSTSVGQSLRMEDVVEEVMTVEKSGRECQSGWCKQRLLSTEKELALTKARVKQLEDEMRFRGIRPDSPPPLGRRRRRNTRSGSEWETDTENEDSVQNHVSSFLWSRDPRPRKGTKEVAEYETVL</sequence>
<feature type="domain" description="Ionotropic glutamate receptor C-terminal" evidence="22">
    <location>
        <begin position="475"/>
        <end position="850"/>
    </location>
</feature>
<evidence type="ECO:0008006" key="26">
    <source>
        <dbReference type="Google" id="ProtNLM"/>
    </source>
</evidence>
<accession>A0A7R8X970</accession>
<evidence type="ECO:0000256" key="17">
    <source>
        <dbReference type="PIRSR" id="PIRSR601508-2"/>
    </source>
</evidence>
<evidence type="ECO:0000256" key="11">
    <source>
        <dbReference type="ARBA" id="ARBA00023180"/>
    </source>
</evidence>
<feature type="signal peptide" evidence="21">
    <location>
        <begin position="1"/>
        <end position="17"/>
    </location>
</feature>
<comment type="similarity">
    <text evidence="2">Belongs to the glutamate-gated ion channel (TC 1.A.10.1) family.</text>
</comment>
<dbReference type="Pfam" id="PF10613">
    <property type="entry name" value="Lig_chan-Glu_bd"/>
    <property type="match status" value="1"/>
</dbReference>
<feature type="transmembrane region" description="Helical" evidence="20">
    <location>
        <begin position="870"/>
        <end position="895"/>
    </location>
</feature>
<evidence type="ECO:0000259" key="23">
    <source>
        <dbReference type="SMART" id="SM00918"/>
    </source>
</evidence>
<dbReference type="InterPro" id="IPR015683">
    <property type="entry name" value="Ionotropic_Glu_rcpt"/>
</dbReference>
<dbReference type="PRINTS" id="PR00177">
    <property type="entry name" value="NMDARECEPTOR"/>
</dbReference>
<evidence type="ECO:0000256" key="16">
    <source>
        <dbReference type="PIRSR" id="PIRSR601508-1"/>
    </source>
</evidence>
<keyword evidence="14" id="KW-0407">Ion channel</keyword>
<dbReference type="InterPro" id="IPR019594">
    <property type="entry name" value="Glu/Gly-bd"/>
</dbReference>
<dbReference type="GO" id="GO:0045211">
    <property type="term" value="C:postsynaptic membrane"/>
    <property type="evidence" value="ECO:0007669"/>
    <property type="project" value="UniProtKB-SubCell"/>
</dbReference>
<proteinExistence type="inferred from homology"/>
<feature type="chain" id="PRO_5036209076" description="Glutamate receptor ionotropic, NMDA 2B" evidence="21">
    <location>
        <begin position="18"/>
        <end position="1037"/>
    </location>
</feature>
<evidence type="ECO:0000256" key="10">
    <source>
        <dbReference type="ARBA" id="ARBA00023170"/>
    </source>
</evidence>
<dbReference type="Gene3D" id="1.10.287.70">
    <property type="match status" value="1"/>
</dbReference>
<evidence type="ECO:0000256" key="7">
    <source>
        <dbReference type="ARBA" id="ARBA00023018"/>
    </source>
</evidence>
<dbReference type="Pfam" id="PF00060">
    <property type="entry name" value="Lig_chan"/>
    <property type="match status" value="1"/>
</dbReference>
<evidence type="ECO:0000256" key="20">
    <source>
        <dbReference type="SAM" id="Phobius"/>
    </source>
</evidence>
<dbReference type="SUPFAM" id="SSF53822">
    <property type="entry name" value="Periplasmic binding protein-like I"/>
    <property type="match status" value="1"/>
</dbReference>
<dbReference type="Proteomes" id="UP000677054">
    <property type="component" value="Unassembled WGS sequence"/>
</dbReference>
<evidence type="ECO:0000256" key="2">
    <source>
        <dbReference type="ARBA" id="ARBA00008685"/>
    </source>
</evidence>
<feature type="region of interest" description="Disordered" evidence="19">
    <location>
        <begin position="972"/>
        <end position="1037"/>
    </location>
</feature>
<feature type="site" description="Crucial to convey clamshell closure to channel opening" evidence="17">
    <location>
        <position position="716"/>
    </location>
</feature>
<feature type="compositionally biased region" description="Basic and acidic residues" evidence="19">
    <location>
        <begin position="1019"/>
        <end position="1031"/>
    </location>
</feature>
<evidence type="ECO:0000256" key="13">
    <source>
        <dbReference type="ARBA" id="ARBA00023286"/>
    </source>
</evidence>
<keyword evidence="13" id="KW-1071">Ligand-gated ion channel</keyword>
<evidence type="ECO:0000313" key="25">
    <source>
        <dbReference type="Proteomes" id="UP000677054"/>
    </source>
</evidence>
<evidence type="ECO:0000256" key="21">
    <source>
        <dbReference type="SAM" id="SignalP"/>
    </source>
</evidence>
<evidence type="ECO:0000259" key="22">
    <source>
        <dbReference type="SMART" id="SM00079"/>
    </source>
</evidence>
<dbReference type="Gene3D" id="3.40.50.2300">
    <property type="match status" value="2"/>
</dbReference>
<keyword evidence="8" id="KW-0406">Ion transport</keyword>
<dbReference type="EMBL" id="CAJPEV010000437">
    <property type="protein sequence ID" value="CAG0885260.1"/>
    <property type="molecule type" value="Genomic_DNA"/>
</dbReference>
<evidence type="ECO:0000256" key="19">
    <source>
        <dbReference type="SAM" id="MobiDB-lite"/>
    </source>
</evidence>
<dbReference type="SUPFAM" id="SSF53850">
    <property type="entry name" value="Periplasmic binding protein-like II"/>
    <property type="match status" value="1"/>
</dbReference>
<keyword evidence="10" id="KW-0675">Receptor</keyword>
<keyword evidence="11" id="KW-0325">Glycoprotein</keyword>
<feature type="disulfide bond" evidence="18">
    <location>
        <begin position="799"/>
        <end position="852"/>
    </location>
</feature>
<protein>
    <recommendedName>
        <fullName evidence="26">Glutamate receptor ionotropic, NMDA 2B</fullName>
    </recommendedName>
</protein>
<keyword evidence="5 20" id="KW-0812">Transmembrane</keyword>
<dbReference type="InterPro" id="IPR001828">
    <property type="entry name" value="ANF_lig-bd_rcpt"/>
</dbReference>
<evidence type="ECO:0000256" key="4">
    <source>
        <dbReference type="ARBA" id="ARBA00022475"/>
    </source>
</evidence>
<dbReference type="InterPro" id="IPR001320">
    <property type="entry name" value="Iontro_rcpt_C"/>
</dbReference>
<evidence type="ECO:0000256" key="9">
    <source>
        <dbReference type="ARBA" id="ARBA00023136"/>
    </source>
</evidence>
<feature type="domain" description="Ionotropic glutamate receptor L-glutamate and glycine-binding" evidence="23">
    <location>
        <begin position="488"/>
        <end position="546"/>
    </location>
</feature>
<feature type="binding site" evidence="16">
    <location>
        <position position="785"/>
    </location>
    <ligand>
        <name>L-glutamate</name>
        <dbReference type="ChEBI" id="CHEBI:29985"/>
    </ligand>
</feature>
<keyword evidence="4" id="KW-1003">Cell membrane</keyword>
<feature type="transmembrane region" description="Helical" evidence="20">
    <location>
        <begin position="643"/>
        <end position="662"/>
    </location>
</feature>
<keyword evidence="18" id="KW-1015">Disulfide bond</keyword>
<evidence type="ECO:0000256" key="5">
    <source>
        <dbReference type="ARBA" id="ARBA00022692"/>
    </source>
</evidence>
<feature type="binding site" evidence="16">
    <location>
        <position position="562"/>
    </location>
    <ligand>
        <name>L-glutamate</name>
        <dbReference type="ChEBI" id="CHEBI:29985"/>
    </ligand>
</feature>
<feature type="site" description="Interaction with the cone snail toxin Con-ikot-ikot" evidence="17">
    <location>
        <position position="749"/>
    </location>
</feature>
<comment type="subcellular location">
    <subcellularLocation>
        <location evidence="1">Cell membrane</location>
        <topology evidence="1">Multi-pass membrane protein</topology>
    </subcellularLocation>
    <subcellularLocation>
        <location evidence="15">Postsynaptic cell membrane</location>
    </subcellularLocation>
</comment>
<keyword evidence="6 20" id="KW-1133">Transmembrane helix</keyword>
<evidence type="ECO:0000313" key="24">
    <source>
        <dbReference type="EMBL" id="CAD7243463.1"/>
    </source>
</evidence>
<dbReference type="InterPro" id="IPR001508">
    <property type="entry name" value="Iono_Glu_rcpt_met"/>
</dbReference>
<keyword evidence="21" id="KW-0732">Signal</keyword>
<feature type="compositionally biased region" description="Polar residues" evidence="19">
    <location>
        <begin position="1007"/>
        <end position="1016"/>
    </location>
</feature>
<keyword evidence="25" id="KW-1185">Reference proteome</keyword>
<gene>
    <name evidence="24" type="ORF">DSTB1V02_LOCUS3386</name>
</gene>
<keyword evidence="7" id="KW-0770">Synapse</keyword>
<dbReference type="SMART" id="SM00079">
    <property type="entry name" value="PBPe"/>
    <property type="match status" value="1"/>
</dbReference>
<evidence type="ECO:0000256" key="15">
    <source>
        <dbReference type="ARBA" id="ARBA00034100"/>
    </source>
</evidence>
<dbReference type="AlphaFoldDB" id="A0A7R8X970"/>
<dbReference type="FunFam" id="3.40.190.10:FF:000157">
    <property type="entry name" value="Glutamate receptor ionotropic, NMDA 2B"/>
    <property type="match status" value="1"/>
</dbReference>
<evidence type="ECO:0000256" key="6">
    <source>
        <dbReference type="ARBA" id="ARBA00022989"/>
    </source>
</evidence>
<reference evidence="24" key="1">
    <citation type="submission" date="2020-11" db="EMBL/GenBank/DDBJ databases">
        <authorList>
            <person name="Tran Van P."/>
        </authorList>
    </citation>
    <scope>NUCLEOTIDE SEQUENCE</scope>
</reference>
<evidence type="ECO:0000256" key="1">
    <source>
        <dbReference type="ARBA" id="ARBA00004651"/>
    </source>
</evidence>
<dbReference type="FunFam" id="3.40.190.10:FF:000155">
    <property type="entry name" value="Glutamate receptor ionotropic, NMDA 2B"/>
    <property type="match status" value="1"/>
</dbReference>
<evidence type="ECO:0000256" key="14">
    <source>
        <dbReference type="ARBA" id="ARBA00023303"/>
    </source>
</evidence>
<keyword evidence="12" id="KW-0628">Postsynaptic cell membrane</keyword>
<feature type="binding site" evidence="16">
    <location>
        <position position="744"/>
    </location>
    <ligand>
        <name>L-glutamate</name>
        <dbReference type="ChEBI" id="CHEBI:29985"/>
    </ligand>
</feature>
<dbReference type="GO" id="GO:0015276">
    <property type="term" value="F:ligand-gated monoatomic ion channel activity"/>
    <property type="evidence" value="ECO:0007669"/>
    <property type="project" value="InterPro"/>
</dbReference>
<evidence type="ECO:0000256" key="18">
    <source>
        <dbReference type="PIRSR" id="PIRSR601508-3"/>
    </source>
</evidence>
<evidence type="ECO:0000256" key="12">
    <source>
        <dbReference type="ARBA" id="ARBA00023257"/>
    </source>
</evidence>
<name>A0A7R8X970_9CRUS</name>
<dbReference type="EMBL" id="LR899954">
    <property type="protein sequence ID" value="CAD7243463.1"/>
    <property type="molecule type" value="Genomic_DNA"/>
</dbReference>
<dbReference type="PROSITE" id="PS51257">
    <property type="entry name" value="PROKAR_LIPOPROTEIN"/>
    <property type="match status" value="1"/>
</dbReference>
<evidence type="ECO:0000256" key="8">
    <source>
        <dbReference type="ARBA" id="ARBA00023065"/>
    </source>
</evidence>